<dbReference type="GO" id="GO:0003677">
    <property type="term" value="F:DNA binding"/>
    <property type="evidence" value="ECO:0007669"/>
    <property type="project" value="UniProtKB-UniRule"/>
</dbReference>
<dbReference type="InterPro" id="IPR029295">
    <property type="entry name" value="SnAC"/>
</dbReference>
<evidence type="ECO:0000313" key="16">
    <source>
        <dbReference type="Proteomes" id="UP000197138"/>
    </source>
</evidence>
<evidence type="ECO:0000256" key="3">
    <source>
        <dbReference type="ARBA" id="ARBA00022801"/>
    </source>
</evidence>
<keyword evidence="3 10" id="KW-0378">Hydrolase</keyword>
<feature type="compositionally biased region" description="Basic and acidic residues" evidence="11">
    <location>
        <begin position="2300"/>
        <end position="2311"/>
    </location>
</feature>
<feature type="region of interest" description="Disordered" evidence="11">
    <location>
        <begin position="382"/>
        <end position="410"/>
    </location>
</feature>
<dbReference type="Pfam" id="PF00176">
    <property type="entry name" value="SNF2-rel_dom"/>
    <property type="match status" value="1"/>
</dbReference>
<keyword evidence="10" id="KW-0234">DNA repair</keyword>
<feature type="region of interest" description="Disordered" evidence="11">
    <location>
        <begin position="3216"/>
        <end position="3240"/>
    </location>
</feature>
<keyword evidence="5 10" id="KW-0067">ATP-binding</keyword>
<feature type="compositionally biased region" description="Basic and acidic residues" evidence="11">
    <location>
        <begin position="2550"/>
        <end position="2575"/>
    </location>
</feature>
<evidence type="ECO:0000256" key="9">
    <source>
        <dbReference type="ARBA" id="ARBA00034730"/>
    </source>
</evidence>
<dbReference type="InterPro" id="IPR007304">
    <property type="entry name" value="TAP46-like"/>
</dbReference>
<accession>A0A218X4D4</accession>
<dbReference type="InterPro" id="IPR014012">
    <property type="entry name" value="HSA_dom"/>
</dbReference>
<dbReference type="InterPro" id="IPR014001">
    <property type="entry name" value="Helicase_ATP-bd"/>
</dbReference>
<evidence type="ECO:0000256" key="2">
    <source>
        <dbReference type="ARBA" id="ARBA00022741"/>
    </source>
</evidence>
<dbReference type="InterPro" id="IPR049730">
    <property type="entry name" value="SNF2/RAD54-like_C"/>
</dbReference>
<dbReference type="GO" id="GO:0048731">
    <property type="term" value="P:system development"/>
    <property type="evidence" value="ECO:0007669"/>
    <property type="project" value="UniProtKB-ARBA"/>
</dbReference>
<dbReference type="SMART" id="SM00490">
    <property type="entry name" value="HELICc"/>
    <property type="match status" value="1"/>
</dbReference>
<feature type="compositionally biased region" description="Basic and acidic residues" evidence="11">
    <location>
        <begin position="3292"/>
        <end position="3302"/>
    </location>
</feature>
<dbReference type="EC" id="3.6.4.-" evidence="10"/>
<feature type="region of interest" description="Disordered" evidence="11">
    <location>
        <begin position="2513"/>
        <end position="2535"/>
    </location>
</feature>
<dbReference type="InterPro" id="IPR014978">
    <property type="entry name" value="Gln-Leu-Gln_QLQ"/>
</dbReference>
<keyword evidence="7" id="KW-0804">Transcription</keyword>
<feature type="region of interest" description="Disordered" evidence="11">
    <location>
        <begin position="1939"/>
        <end position="2018"/>
    </location>
</feature>
<keyword evidence="4" id="KW-0347">Helicase</keyword>
<feature type="compositionally biased region" description="Polar residues" evidence="11">
    <location>
        <begin position="2939"/>
        <end position="2959"/>
    </location>
</feature>
<feature type="region of interest" description="Disordered" evidence="11">
    <location>
        <begin position="3352"/>
        <end position="3427"/>
    </location>
</feature>
<dbReference type="CDD" id="cd18793">
    <property type="entry name" value="SF2_C_SNF"/>
    <property type="match status" value="1"/>
</dbReference>
<dbReference type="InterPro" id="IPR050520">
    <property type="entry name" value="INO80/SWR1_helicase"/>
</dbReference>
<dbReference type="Proteomes" id="UP000197138">
    <property type="component" value="Unassembled WGS sequence"/>
</dbReference>
<evidence type="ECO:0000256" key="11">
    <source>
        <dbReference type="SAM" id="MobiDB-lite"/>
    </source>
</evidence>
<dbReference type="PROSITE" id="PS51192">
    <property type="entry name" value="HELICASE_ATP_BIND_1"/>
    <property type="match status" value="1"/>
</dbReference>
<feature type="compositionally biased region" description="Basic and acidic residues" evidence="11">
    <location>
        <begin position="1943"/>
        <end position="1954"/>
    </location>
</feature>
<feature type="compositionally biased region" description="Polar residues" evidence="11">
    <location>
        <begin position="1559"/>
        <end position="1568"/>
    </location>
</feature>
<dbReference type="CDD" id="cd17996">
    <property type="entry name" value="DEXHc_SMARCA2_SMARCA4"/>
    <property type="match status" value="1"/>
</dbReference>
<feature type="compositionally biased region" description="Polar residues" evidence="11">
    <location>
        <begin position="1958"/>
        <end position="1968"/>
    </location>
</feature>
<feature type="compositionally biased region" description="Basic and acidic residues" evidence="11">
    <location>
        <begin position="2583"/>
        <end position="2606"/>
    </location>
</feature>
<comment type="domain">
    <text evidence="10">The DBINO region is involved in binding to DNA.</text>
</comment>
<feature type="region of interest" description="Disordered" evidence="11">
    <location>
        <begin position="2141"/>
        <end position="2275"/>
    </location>
</feature>
<proteinExistence type="inferred from homology"/>
<feature type="region of interest" description="Disordered" evidence="11">
    <location>
        <begin position="2923"/>
        <end position="2960"/>
    </location>
</feature>
<dbReference type="Gene3D" id="1.25.40.540">
    <property type="entry name" value="TAP42-like family"/>
    <property type="match status" value="1"/>
</dbReference>
<dbReference type="GO" id="GO:0006281">
    <property type="term" value="P:DNA repair"/>
    <property type="evidence" value="ECO:0007669"/>
    <property type="project" value="UniProtKB-UniRule"/>
</dbReference>
<evidence type="ECO:0000256" key="10">
    <source>
        <dbReference type="RuleBase" id="RU368001"/>
    </source>
</evidence>
<evidence type="ECO:0000256" key="1">
    <source>
        <dbReference type="ARBA" id="ARBA00004123"/>
    </source>
</evidence>
<dbReference type="SUPFAM" id="SSF52540">
    <property type="entry name" value="P-loop containing nucleoside triphosphate hydrolases"/>
    <property type="match status" value="2"/>
</dbReference>
<dbReference type="GO" id="GO:0031929">
    <property type="term" value="P:TOR signaling"/>
    <property type="evidence" value="ECO:0007669"/>
    <property type="project" value="UniProtKB-ARBA"/>
</dbReference>
<keyword evidence="8" id="KW-0539">Nucleus</keyword>
<dbReference type="GO" id="GO:0006338">
    <property type="term" value="P:chromatin remodeling"/>
    <property type="evidence" value="ECO:0007669"/>
    <property type="project" value="UniProtKB-UniRule"/>
</dbReference>
<feature type="region of interest" description="Disordered" evidence="11">
    <location>
        <begin position="2031"/>
        <end position="2068"/>
    </location>
</feature>
<comment type="caution">
    <text evidence="15">The sequence shown here is derived from an EMBL/GenBank/DDBJ whole genome shotgun (WGS) entry which is preliminary data.</text>
</comment>
<dbReference type="SMART" id="SM00487">
    <property type="entry name" value="DEXDc"/>
    <property type="match status" value="1"/>
</dbReference>
<feature type="region of interest" description="Disordered" evidence="11">
    <location>
        <begin position="3783"/>
        <end position="3837"/>
    </location>
</feature>
<feature type="compositionally biased region" description="Basic and acidic residues" evidence="11">
    <location>
        <begin position="2235"/>
        <end position="2246"/>
    </location>
</feature>
<feature type="region of interest" description="Disordered" evidence="11">
    <location>
        <begin position="566"/>
        <end position="592"/>
    </location>
</feature>
<dbReference type="GO" id="GO:0016887">
    <property type="term" value="F:ATP hydrolysis activity"/>
    <property type="evidence" value="ECO:0007669"/>
    <property type="project" value="TreeGrafter"/>
</dbReference>
<feature type="compositionally biased region" description="Basic and acidic residues" evidence="11">
    <location>
        <begin position="2201"/>
        <end position="2214"/>
    </location>
</feature>
<dbReference type="GO" id="GO:0042393">
    <property type="term" value="F:histone binding"/>
    <property type="evidence" value="ECO:0007669"/>
    <property type="project" value="InterPro"/>
</dbReference>
<comment type="catalytic activity">
    <reaction evidence="10">
        <text>ATP + H2O = ADP + phosphate + H(+)</text>
        <dbReference type="Rhea" id="RHEA:13065"/>
        <dbReference type="ChEBI" id="CHEBI:15377"/>
        <dbReference type="ChEBI" id="CHEBI:15378"/>
        <dbReference type="ChEBI" id="CHEBI:30616"/>
        <dbReference type="ChEBI" id="CHEBI:43474"/>
        <dbReference type="ChEBI" id="CHEBI:456216"/>
    </reaction>
</comment>
<dbReference type="Gene3D" id="3.40.50.10810">
    <property type="entry name" value="Tandem AAA-ATPase domain"/>
    <property type="match status" value="1"/>
</dbReference>
<feature type="region of interest" description="Disordered" evidence="11">
    <location>
        <begin position="2548"/>
        <end position="2663"/>
    </location>
</feature>
<dbReference type="EMBL" id="MTKT01002440">
    <property type="protein sequence ID" value="OWM79648.1"/>
    <property type="molecule type" value="Genomic_DNA"/>
</dbReference>
<dbReference type="GO" id="GO:0006355">
    <property type="term" value="P:regulation of DNA-templated transcription"/>
    <property type="evidence" value="ECO:0007669"/>
    <property type="project" value="InterPro"/>
</dbReference>
<evidence type="ECO:0000259" key="14">
    <source>
        <dbReference type="PROSITE" id="PS51204"/>
    </source>
</evidence>
<dbReference type="InterPro" id="IPR001650">
    <property type="entry name" value="Helicase_C-like"/>
</dbReference>
<feature type="compositionally biased region" description="Basic and acidic residues" evidence="11">
    <location>
        <begin position="2007"/>
        <end position="2016"/>
    </location>
</feature>
<gene>
    <name evidence="15" type="ORF">CDL15_Pgr023060</name>
</gene>
<feature type="domain" description="Helicase ATP-binding" evidence="12">
    <location>
        <begin position="903"/>
        <end position="1070"/>
    </location>
</feature>
<feature type="domain" description="Helicase C-terminal" evidence="13">
    <location>
        <begin position="1214"/>
        <end position="1369"/>
    </location>
</feature>
<dbReference type="FunFam" id="3.40.50.300:FF:000871">
    <property type="entry name" value="Chromatin structure-remodeling complex protein SYD"/>
    <property type="match status" value="1"/>
</dbReference>
<feature type="region of interest" description="Disordered" evidence="11">
    <location>
        <begin position="2355"/>
        <end position="2387"/>
    </location>
</feature>
<feature type="compositionally biased region" description="Low complexity" evidence="11">
    <location>
        <begin position="1693"/>
        <end position="1723"/>
    </location>
</feature>
<feature type="region of interest" description="Disordered" evidence="11">
    <location>
        <begin position="1558"/>
        <end position="1851"/>
    </location>
</feature>
<feature type="compositionally biased region" description="Polar residues" evidence="11">
    <location>
        <begin position="1621"/>
        <end position="1658"/>
    </location>
</feature>
<comment type="function">
    <text evidence="10">ATPase component of the INO80 complex which remodels chromatin by shifting nucleosomes and is involved in DNA repair.</text>
</comment>
<dbReference type="Pfam" id="PF14619">
    <property type="entry name" value="SnAC"/>
    <property type="match status" value="1"/>
</dbReference>
<comment type="subunit">
    <text evidence="10">Component of the INO80 chromatin-remodeling complex.</text>
</comment>
<evidence type="ECO:0000259" key="13">
    <source>
        <dbReference type="PROSITE" id="PS51194"/>
    </source>
</evidence>
<feature type="region of interest" description="Disordered" evidence="11">
    <location>
        <begin position="3593"/>
        <end position="3617"/>
    </location>
</feature>
<evidence type="ECO:0000256" key="7">
    <source>
        <dbReference type="ARBA" id="ARBA00023163"/>
    </source>
</evidence>
<feature type="compositionally biased region" description="Polar residues" evidence="11">
    <location>
        <begin position="3395"/>
        <end position="3409"/>
    </location>
</feature>
<dbReference type="InterPro" id="IPR038718">
    <property type="entry name" value="SNF2-like_sf"/>
</dbReference>
<reference evidence="16" key="1">
    <citation type="journal article" date="2017" name="Plant J.">
        <title>The pomegranate (Punica granatum L.) genome and the genomics of punicalagin biosynthesis.</title>
        <authorList>
            <person name="Qin G."/>
            <person name="Xu C."/>
            <person name="Ming R."/>
            <person name="Tang H."/>
            <person name="Guyot R."/>
            <person name="Kramer E.M."/>
            <person name="Hu Y."/>
            <person name="Yi X."/>
            <person name="Qi Y."/>
            <person name="Xu X."/>
            <person name="Gao Z."/>
            <person name="Pan H."/>
            <person name="Jian J."/>
            <person name="Tian Y."/>
            <person name="Yue Z."/>
            <person name="Xu Y."/>
        </authorList>
    </citation>
    <scope>NUCLEOTIDE SEQUENCE [LARGE SCALE GENOMIC DNA]</scope>
    <source>
        <strain evidence="16">cv. Dabenzi</strain>
    </source>
</reference>
<feature type="region of interest" description="Disordered" evidence="11">
    <location>
        <begin position="2426"/>
        <end position="2464"/>
    </location>
</feature>
<dbReference type="PANTHER" id="PTHR45685">
    <property type="entry name" value="HELICASE SRCAP-RELATED"/>
    <property type="match status" value="1"/>
</dbReference>
<comment type="similarity">
    <text evidence="9">Belongs to the IGBP1/TAP42 family.</text>
</comment>
<feature type="region of interest" description="Disordered" evidence="11">
    <location>
        <begin position="2288"/>
        <end position="2343"/>
    </location>
</feature>
<comment type="similarity">
    <text evidence="10">Belongs to the SNF2/RAD54 helicase family.</text>
</comment>
<keyword evidence="10" id="KW-0227">DNA damage</keyword>
<feature type="compositionally biased region" description="Polar residues" evidence="11">
    <location>
        <begin position="1898"/>
        <end position="1922"/>
    </location>
</feature>
<feature type="domain" description="HSA" evidence="14">
    <location>
        <begin position="711"/>
        <end position="783"/>
    </location>
</feature>
<dbReference type="GO" id="GO:0009966">
    <property type="term" value="P:regulation of signal transduction"/>
    <property type="evidence" value="ECO:0007669"/>
    <property type="project" value="InterPro"/>
</dbReference>
<feature type="compositionally biased region" description="Acidic residues" evidence="11">
    <location>
        <begin position="3380"/>
        <end position="3390"/>
    </location>
</feature>
<evidence type="ECO:0000256" key="6">
    <source>
        <dbReference type="ARBA" id="ARBA00023125"/>
    </source>
</evidence>
<feature type="compositionally biased region" description="Basic and acidic residues" evidence="11">
    <location>
        <begin position="2626"/>
        <end position="2662"/>
    </location>
</feature>
<evidence type="ECO:0000256" key="5">
    <source>
        <dbReference type="ARBA" id="ARBA00022840"/>
    </source>
</evidence>
<feature type="compositionally biased region" description="Polar residues" evidence="11">
    <location>
        <begin position="2247"/>
        <end position="2258"/>
    </location>
</feature>
<name>A0A218X4D4_PUNGR</name>
<evidence type="ECO:0000259" key="12">
    <source>
        <dbReference type="PROSITE" id="PS51192"/>
    </source>
</evidence>
<protein>
    <recommendedName>
        <fullName evidence="10">Chromatin-remodeling ATPase INO80</fullName>
        <ecNumber evidence="10">3.6.4.-</ecNumber>
    </recommendedName>
</protein>
<dbReference type="PROSITE" id="PS51194">
    <property type="entry name" value="HELICASE_CTER"/>
    <property type="match status" value="1"/>
</dbReference>
<keyword evidence="2" id="KW-0547">Nucleotide-binding</keyword>
<dbReference type="GO" id="GO:0005524">
    <property type="term" value="F:ATP binding"/>
    <property type="evidence" value="ECO:0007669"/>
    <property type="project" value="UniProtKB-UniRule"/>
</dbReference>
<dbReference type="InterPro" id="IPR038511">
    <property type="entry name" value="TAP42/TAP46-like_sf"/>
</dbReference>
<dbReference type="InterPro" id="IPR000330">
    <property type="entry name" value="SNF2_N"/>
</dbReference>
<dbReference type="FunFam" id="1.25.40.540:FF:000002">
    <property type="entry name" value="PP2A regulatory subunit TAP46"/>
    <property type="match status" value="1"/>
</dbReference>
<feature type="region of interest" description="Disordered" evidence="11">
    <location>
        <begin position="100"/>
        <end position="224"/>
    </location>
</feature>
<dbReference type="Pfam" id="PF00271">
    <property type="entry name" value="Helicase_C"/>
    <property type="match status" value="1"/>
</dbReference>
<evidence type="ECO:0000256" key="8">
    <source>
        <dbReference type="ARBA" id="ARBA00023242"/>
    </source>
</evidence>
<feature type="compositionally biased region" description="Basic and acidic residues" evidence="11">
    <location>
        <begin position="3366"/>
        <end position="3379"/>
    </location>
</feature>
<feature type="compositionally biased region" description="Polar residues" evidence="11">
    <location>
        <begin position="2318"/>
        <end position="2333"/>
    </location>
</feature>
<feature type="region of interest" description="Disordered" evidence="11">
    <location>
        <begin position="1893"/>
        <end position="1926"/>
    </location>
</feature>
<dbReference type="PROSITE" id="PS51204">
    <property type="entry name" value="HSA"/>
    <property type="match status" value="1"/>
</dbReference>
<feature type="compositionally biased region" description="Basic and acidic residues" evidence="11">
    <location>
        <begin position="2376"/>
        <end position="2387"/>
    </location>
</feature>
<feature type="compositionally biased region" description="Low complexity" evidence="11">
    <location>
        <begin position="1598"/>
        <end position="1609"/>
    </location>
</feature>
<organism evidence="15 16">
    <name type="scientific">Punica granatum</name>
    <name type="common">Pomegranate</name>
    <dbReference type="NCBI Taxonomy" id="22663"/>
    <lineage>
        <taxon>Eukaryota</taxon>
        <taxon>Viridiplantae</taxon>
        <taxon>Streptophyta</taxon>
        <taxon>Embryophyta</taxon>
        <taxon>Tracheophyta</taxon>
        <taxon>Spermatophyta</taxon>
        <taxon>Magnoliopsida</taxon>
        <taxon>eudicotyledons</taxon>
        <taxon>Gunneridae</taxon>
        <taxon>Pentapetalae</taxon>
        <taxon>rosids</taxon>
        <taxon>malvids</taxon>
        <taxon>Myrtales</taxon>
        <taxon>Lythraceae</taxon>
        <taxon>Punica</taxon>
    </lineage>
</organism>
<feature type="compositionally biased region" description="Basic and acidic residues" evidence="11">
    <location>
        <begin position="3810"/>
        <end position="3825"/>
    </location>
</feature>
<dbReference type="FunFam" id="3.40.50.10810:FF:000016">
    <property type="entry name" value="Chromatin structure-remodeling complex protein SYD"/>
    <property type="match status" value="1"/>
</dbReference>
<dbReference type="SMART" id="SM01314">
    <property type="entry name" value="SnAC"/>
    <property type="match status" value="1"/>
</dbReference>
<feature type="compositionally biased region" description="Acidic residues" evidence="11">
    <location>
        <begin position="3799"/>
        <end position="3809"/>
    </location>
</feature>
<comment type="subcellular location">
    <subcellularLocation>
        <location evidence="1 10">Nucleus</location>
    </subcellularLocation>
</comment>
<evidence type="ECO:0000256" key="4">
    <source>
        <dbReference type="ARBA" id="ARBA00022806"/>
    </source>
</evidence>
<dbReference type="PANTHER" id="PTHR45685:SF2">
    <property type="entry name" value="CHROMATIN-REMODELING ATPASE INO80"/>
    <property type="match status" value="1"/>
</dbReference>
<dbReference type="Gene3D" id="3.40.50.300">
    <property type="entry name" value="P-loop containing nucleotide triphosphate hydrolases"/>
    <property type="match status" value="1"/>
</dbReference>
<keyword evidence="6 10" id="KW-0238">DNA-binding</keyword>
<dbReference type="InterPro" id="IPR027417">
    <property type="entry name" value="P-loop_NTPase"/>
</dbReference>
<feature type="compositionally biased region" description="Polar residues" evidence="11">
    <location>
        <begin position="140"/>
        <end position="167"/>
    </location>
</feature>
<evidence type="ECO:0000313" key="15">
    <source>
        <dbReference type="EMBL" id="OWM79648.1"/>
    </source>
</evidence>
<dbReference type="GO" id="GO:0031011">
    <property type="term" value="C:Ino80 complex"/>
    <property type="evidence" value="ECO:0007669"/>
    <property type="project" value="UniProtKB-UniRule"/>
</dbReference>
<feature type="compositionally biased region" description="Acidic residues" evidence="11">
    <location>
        <begin position="3607"/>
        <end position="3617"/>
    </location>
</feature>
<dbReference type="SMART" id="SM00951">
    <property type="entry name" value="QLQ"/>
    <property type="match status" value="1"/>
</dbReference>
<sequence>MASSQNVELEAAKFLQKLIQESKDEPAKLATKLYVILQHMKSSGKEHSMPYQVISRAMETVINQHGLDIEALKSSRLPLSSGSQTGDCTTSKHTESLQAAGISTNTNAGVAEQEMSKSSSFASGRAVVGPSSGGHEYYQGSLTHRSNQSFDQESPSSLDTRSANSQSQEKRDSASYARQGTQKDGKKVDSKRKRGDSSAVMEPHVENPQKLDTNNPVNPRKGKMSKVDMAGVPARGVDHGNFNISLNSSQMEHLQSSLRLKQEDQIQSGGTLYDHHGLSTKIHEQRNMDPFIAGSSSPFEQCDDGRSTVIPETNVPRNAAVRDTEKSLVSRASAVPGTPFSEQQLKQLRAQCLVFLAFRNGLTPKPLHLEIALGNIFPRDGSAQGGIRQEPDQKGNLQASNEPSKLLDPVMPSGRAFNARETEKILPGFSSAGSLSATHLSAAEARDSTMLDHNRNFGVEVQNQNAELQTIPPTELKYLNSSSMANLATSNGLSSLGRDHLQGAKTNLATPLPVMNQQVNLETFKQTSFGGISEAPGGSLVSSAVREHWKSVPGSNAERQIVSGMDSHPEMPREMPHEKSMEEDEEDESASMVLPPPKYTMLEKWVMDHQKKKLLVQRNQLLKQQKSEQRIASCYDRLKKTVSMSEDISAKTKSVIELKKLQLLALQRRLRGDFLGDFFKPIVTDMDHLRSFKKHRHGRRIKQIEKYELKMKEERQKRIRERQKEFFSDIEVHKERLEDVFKAKRERLKGFNKYAKELHKRKERIHREKIDRIQREKITLLKINDVEGYLRMVQDAKSDRVKQLLKETEKYLQKLGSKLQEAKAVARPFENDADELETASFLENSETAGENEDESDQAKHYKESNEKYYLMAHSIKESIAEQPTMLHGGKLREYQMNGLRWLVSLYNNHLNGILADEMGLGKTVQVISLICYLMETKNDRGPFLVVVPSSVLPGWESEINFWAPAVHKIVYAGQPEERRRLFKEKIVHQKFNVLLTTYEYLMNKHDRPKLSKIHWHYIIIDEGHRIKNASCKLNAELKHYRSYHRLLLTGTPLQNNLEELWALLNFLLPNIFNSSEDFSQWFNKPFQSSGDSSAEEALLSEEENLLIINRLHQVLRPFVLRRLKHKVENELPEKIERLVRCEPSAYQKLLMKRVEENLGSLGNFKARSVQNSVMELRNICNHPYLSQLHADEVDNLIPKHYLPPIIRLCGKLEMLDRLLPKLKATDHRVLFFSTMTRLLDVMEEYLNLKHYRYLRLDGHTSGGDRGALIDLFNQPNSPFFIFLLSIRAGGVGVNLQAADTVIIFDTDWNPQARLDITQCSVDLQAQARAHRIGQKKDVLVLRFETVQTVEEQVRAAAEHKLGVANQSITAGFFDNNTSAEDRREYLESLLRECKKEEASPVLDDDALNDLIARSESEIDIFEAVDGKRREEEMAMWTKLVQGQGKDGSEPVAPLPSRLVTDEDLKMFYEAMKVFETPKTGASSSVGVKRKSEYGGLDTQHYGRGKRAREVRSYEEQMTEEEFERMCQAESPGSPKPEDRTHLTAKAIEPVAVVKHEESSATLHSTSASIGPPPVPLANQVTPPAKRGRGRPKRVVTNVSPSAVPVQPSPGTGQMKVEPQKLQATSALNPSTAPTSQENTVMTTPNNLVASPTTGSKSAVGSPPIPTQEKGHRRKTRIQAPQDMITTHAVAGLTSNSQSNPSLASSTSGSQSTTALASSPTPTQEKGQRRRGQSRAEASQELHSVTGVTAKVQLSPSMASPTTASQPNLSSTPLATLEKPAVAIQERGRRRKTQSPVIQSPAEAPRRRGRRRSLGTDALSSGAGQDPKLSEQMQNKAMTLGGETAGGSGSTGSAIVHVAESTAAGNLSGITPGKEEDATQGSVEGMRERVCGLPAPHAVSSQDPKSIVSDNSTKGKQSTNSKIGHNVRYVASMMKEILSASKNKVGERSEGDNRDSPPLSVSGSTSNEVTGGKHSEDQTRSSASGVTAPGVNLPSGSKDDQAGGEAAATHEKMEKKAALTIPKEVIEESLEEMPAVPPGFETLKRVSPPNQNRESSDHGGIDIPSTPPFSINVAENVEIGGASADKVISAASVSETVTLEADRKSHEVIDGVLNQDFSSTAELIKDSSSNLIVESKEEALHAATSIEQSNDETSEKIPASDSEGQVHPAAVEEAHGGVQQVPKEAPGEVQQVPTGEYNDVNLEDHGVIVQHDENKVPSQQDLPDALLPMKDDIDEFVEKTSGQHDSEGQQPQEVGNTEADTVEVHGEPCSPEVEESVDKFSDMATDLDKEKAAADSSIKVAESEKHEEEISHQMDISDPSVSSRINLNPQQSSAAAEKKMEDTSVGAHVGISADMEEPSDIADPRTAANHESAASLEAEKGKSGGLTEKEAMGSLLREDGCEMDGSEANPETANKVSENVLQNLALADDSVATVDSSTPSTGEGEKNDGLIGGAGSSLLRETGAQMAVVEEQSNLETAEVCVAQPDESAAKRESNFIAREPNSLDTVSIIIPQAEPENKSSTCELEEKQPALPGDSTIIEASSILALGTDSLDKAEPKPESDVQDTVKEQLEHLDDSMCDTSLDEAKPKPVSDVEDTMKEQLEHPDDSSCDESLEEAITKPPNDFEDTMKEQLEHPDESMRDDSLDGAKLETTDAVSEAKDVQLELPGSPPVAIKLQSEVPESDCLLEPKLDTSNDVLKEQLPLSDDAVVSEESNLPVPGADLVDDAIPQTLDEVPEDMKDQSAANFAVAGDVHASGSESLDEVKLETASIGPAIKNPQLTTRLENEEIAQPEDSAGAVTLESDVPRSDLKDEVKQDALPASHALAELQGYGSPDEVNEETDCTNLSRSELVPEIDEACEPAEGNMVLTEDSAVAGQSKFDVPGADLPKEVKEDTAAACQASHEMQEIVAGDHVDEEAPPTIVPECQWEPNMSEGCGPTKEQSTPPESSADAIQSKSNVAETHLLDVIPETALAGNALHEPEDHAGPSQVEEEVLDAVLPGHDVGPDVSEAHVPVEQQLATTGDAPTGGELMSDMPAADLHDKVKLETLPTDHTIQQQPKDASADTVDEKSQCVDEKAQCMDEKAQCVDEMAQCVDGKAHCLLGAGSSEVCESVGEELALQEESAGPEPSRLDGAGADSQNGVIAQIVNEACEMVDEQSVVREDSSVPAELSSAVPGAELQDEVGLVSSTDYKAFLLVKPETKDDVRVVKEQSVLQEDSAVPGESNFATPGAEWPDEVKAETVSEPCETEKEQTAVSEDLAVPEEVCETVEEQSVVADDSAVPAELNSTGPDAESRDQVKPETVDEPCETVEEQSVVADDSAVPEESTSTVEVTPVPLQLVQPHNVNDICDKIKEQSPQPEDSAIVEELKGDGVGDKSQDEAEPMEVDEVCETVKEQQQTTQPEDSTVSGESKLAAAEATSQDEGLCSASVGKGDLKMEDMSLPALFEQARKIHLASTESSVDQDTVKKGIQSLQKCEDMISKLGLFSANETKDDISTTNLKYILVPFYLVELMEKLSESDRSQIVKSNQAKLKEFISFCESMELLPQEELETLTQGGSNQLADRRALKIARFKRQRAAESKLLEIKERKERRGRSTRAAALSTPVETGEEEDLDEDGEEEREAWLTTTSLAICKALDLLEMLKKEEEILSAVKEMQLKEGEKEVSRDVLDERTKTAEAWHRNAAARAQYTKPAPPITCATFAQDVLEGRASVSQAHEHKHQPLIFGPASLVNGSFTSERDRMAARVFQPSYRLPTMSIEEAGLKEMEIMNKFQERNAKLMEEANSAWYKDKPRKPGPANDEDEDEYDDAAVEKARAWDDWKDDNPRGAGNKKLTPCG</sequence>
<feature type="compositionally biased region" description="Polar residues" evidence="11">
    <location>
        <begin position="1740"/>
        <end position="1773"/>
    </location>
</feature>
<dbReference type="GO" id="GO:0004386">
    <property type="term" value="F:helicase activity"/>
    <property type="evidence" value="ECO:0007669"/>
    <property type="project" value="UniProtKB-KW"/>
</dbReference>
<feature type="region of interest" description="Disordered" evidence="11">
    <location>
        <begin position="3269"/>
        <end position="3335"/>
    </location>
</feature>
<feature type="compositionally biased region" description="Basic and acidic residues" evidence="11">
    <location>
        <begin position="567"/>
        <end position="580"/>
    </location>
</feature>
<dbReference type="Pfam" id="PF04177">
    <property type="entry name" value="TAP42"/>
    <property type="match status" value="1"/>
</dbReference>